<keyword evidence="2" id="KW-1185">Reference proteome</keyword>
<reference evidence="1 2" key="1">
    <citation type="journal article" date="2014" name="Science">
        <title>Plant genetics. Early allopolyploid evolution in the post-Neolithic Brassica napus oilseed genome.</title>
        <authorList>
            <person name="Chalhoub B."/>
            <person name="Denoeud F."/>
            <person name="Liu S."/>
            <person name="Parkin I.A."/>
            <person name="Tang H."/>
            <person name="Wang X."/>
            <person name="Chiquet J."/>
            <person name="Belcram H."/>
            <person name="Tong C."/>
            <person name="Samans B."/>
            <person name="Correa M."/>
            <person name="Da Silva C."/>
            <person name="Just J."/>
            <person name="Falentin C."/>
            <person name="Koh C.S."/>
            <person name="Le Clainche I."/>
            <person name="Bernard M."/>
            <person name="Bento P."/>
            <person name="Noel B."/>
            <person name="Labadie K."/>
            <person name="Alberti A."/>
            <person name="Charles M."/>
            <person name="Arnaud D."/>
            <person name="Guo H."/>
            <person name="Daviaud C."/>
            <person name="Alamery S."/>
            <person name="Jabbari K."/>
            <person name="Zhao M."/>
            <person name="Edger P.P."/>
            <person name="Chelaifa H."/>
            <person name="Tack D."/>
            <person name="Lassalle G."/>
            <person name="Mestiri I."/>
            <person name="Schnel N."/>
            <person name="Le Paslier M.C."/>
            <person name="Fan G."/>
            <person name="Renault V."/>
            <person name="Bayer P.E."/>
            <person name="Golicz A.A."/>
            <person name="Manoli S."/>
            <person name="Lee T.H."/>
            <person name="Thi V.H."/>
            <person name="Chalabi S."/>
            <person name="Hu Q."/>
            <person name="Fan C."/>
            <person name="Tollenaere R."/>
            <person name="Lu Y."/>
            <person name="Battail C."/>
            <person name="Shen J."/>
            <person name="Sidebottom C.H."/>
            <person name="Wang X."/>
            <person name="Canaguier A."/>
            <person name="Chauveau A."/>
            <person name="Berard A."/>
            <person name="Deniot G."/>
            <person name="Guan M."/>
            <person name="Liu Z."/>
            <person name="Sun F."/>
            <person name="Lim Y.P."/>
            <person name="Lyons E."/>
            <person name="Town C.D."/>
            <person name="Bancroft I."/>
            <person name="Wang X."/>
            <person name="Meng J."/>
            <person name="Ma J."/>
            <person name="Pires J.C."/>
            <person name="King G.J."/>
            <person name="Brunel D."/>
            <person name="Delourme R."/>
            <person name="Renard M."/>
            <person name="Aury J.M."/>
            <person name="Adams K.L."/>
            <person name="Batley J."/>
            <person name="Snowdon R.J."/>
            <person name="Tost J."/>
            <person name="Edwards D."/>
            <person name="Zhou Y."/>
            <person name="Hua W."/>
            <person name="Sharpe A.G."/>
            <person name="Paterson A.H."/>
            <person name="Guan C."/>
            <person name="Wincker P."/>
        </authorList>
    </citation>
    <scope>NUCLEOTIDE SEQUENCE [LARGE SCALE GENOMIC DNA]</scope>
    <source>
        <strain evidence="2">cv. Darmor-bzh</strain>
    </source>
</reference>
<dbReference type="AlphaFoldDB" id="A0A078G2V3"/>
<name>A0A078G2V3_BRANA</name>
<dbReference type="EMBL" id="LK032112">
    <property type="protein sequence ID" value="CDY20840.1"/>
    <property type="molecule type" value="Genomic_DNA"/>
</dbReference>
<proteinExistence type="predicted"/>
<dbReference type="Proteomes" id="UP000028999">
    <property type="component" value="Unassembled WGS sequence"/>
</dbReference>
<protein>
    <submittedName>
        <fullName evidence="1">BnaC07g06890D protein</fullName>
    </submittedName>
</protein>
<evidence type="ECO:0000313" key="1">
    <source>
        <dbReference type="EMBL" id="CDY20840.1"/>
    </source>
</evidence>
<sequence length="25" mass="2796">MDASLGMDDDEFLIRQVEAVEALLD</sequence>
<gene>
    <name evidence="1" type="primary">BnaC07g06890D</name>
    <name evidence="1" type="ORF">GSBRNA2T00013115001</name>
</gene>
<dbReference type="PaxDb" id="3708-A0A078G2V3"/>
<accession>A0A078G2V3</accession>
<organism evidence="1 2">
    <name type="scientific">Brassica napus</name>
    <name type="common">Rape</name>
    <dbReference type="NCBI Taxonomy" id="3708"/>
    <lineage>
        <taxon>Eukaryota</taxon>
        <taxon>Viridiplantae</taxon>
        <taxon>Streptophyta</taxon>
        <taxon>Embryophyta</taxon>
        <taxon>Tracheophyta</taxon>
        <taxon>Spermatophyta</taxon>
        <taxon>Magnoliopsida</taxon>
        <taxon>eudicotyledons</taxon>
        <taxon>Gunneridae</taxon>
        <taxon>Pentapetalae</taxon>
        <taxon>rosids</taxon>
        <taxon>malvids</taxon>
        <taxon>Brassicales</taxon>
        <taxon>Brassicaceae</taxon>
        <taxon>Brassiceae</taxon>
        <taxon>Brassica</taxon>
    </lineage>
</organism>
<evidence type="ECO:0000313" key="2">
    <source>
        <dbReference type="Proteomes" id="UP000028999"/>
    </source>
</evidence>
<dbReference type="Gramene" id="CDY20840">
    <property type="protein sequence ID" value="CDY20840"/>
    <property type="gene ID" value="GSBRNA2T00013115001"/>
</dbReference>